<dbReference type="Pfam" id="PF02673">
    <property type="entry name" value="BacA"/>
    <property type="match status" value="1"/>
</dbReference>
<evidence type="ECO:0000256" key="9">
    <source>
        <dbReference type="ARBA" id="ARBA00023136"/>
    </source>
</evidence>
<evidence type="ECO:0000313" key="15">
    <source>
        <dbReference type="EMBL" id="RXK56756.1"/>
    </source>
</evidence>
<keyword evidence="14" id="KW-0961">Cell wall biogenesis/degradation</keyword>
<evidence type="ECO:0000256" key="4">
    <source>
        <dbReference type="ARBA" id="ARBA00021581"/>
    </source>
</evidence>
<feature type="transmembrane region" description="Helical" evidence="14">
    <location>
        <begin position="131"/>
        <end position="149"/>
    </location>
</feature>
<feature type="transmembrane region" description="Helical" evidence="14">
    <location>
        <begin position="194"/>
        <end position="214"/>
    </location>
</feature>
<evidence type="ECO:0000256" key="6">
    <source>
        <dbReference type="ARBA" id="ARBA00022692"/>
    </source>
</evidence>
<protein>
    <recommendedName>
        <fullName evidence="4 14">Undecaprenyl-diphosphatase</fullName>
        <ecNumber evidence="3 14">3.6.1.27</ecNumber>
    </recommendedName>
    <alternativeName>
        <fullName evidence="12 14">Bacitracin resistance protein</fullName>
    </alternativeName>
    <alternativeName>
        <fullName evidence="11 14">Undecaprenyl pyrophosphate phosphatase</fullName>
    </alternativeName>
</protein>
<dbReference type="EC" id="3.6.1.27" evidence="3 14"/>
<comment type="miscellaneous">
    <text evidence="14">Bacitracin is thought to be involved in the inhibition of peptidoglycan synthesis by sequestering undecaprenyl diphosphate, thereby reducing the pool of lipid carrier available.</text>
</comment>
<dbReference type="GO" id="GO:0008360">
    <property type="term" value="P:regulation of cell shape"/>
    <property type="evidence" value="ECO:0007669"/>
    <property type="project" value="UniProtKB-KW"/>
</dbReference>
<keyword evidence="9 14" id="KW-0472">Membrane</keyword>
<dbReference type="GO" id="GO:0005886">
    <property type="term" value="C:plasma membrane"/>
    <property type="evidence" value="ECO:0007669"/>
    <property type="project" value="UniProtKB-SubCell"/>
</dbReference>
<comment type="function">
    <text evidence="14">Catalyzes the dephosphorylation of undecaprenyl diphosphate (UPP). Confers resistance to bacitracin.</text>
</comment>
<gene>
    <name evidence="14" type="primary">uppP</name>
    <name evidence="15" type="ORF">ESB00_13065</name>
</gene>
<feature type="transmembrane region" description="Helical" evidence="14">
    <location>
        <begin position="169"/>
        <end position="188"/>
    </location>
</feature>
<dbReference type="InterPro" id="IPR003824">
    <property type="entry name" value="UppP"/>
</dbReference>
<dbReference type="GO" id="GO:0046677">
    <property type="term" value="P:response to antibiotic"/>
    <property type="evidence" value="ECO:0007669"/>
    <property type="project" value="UniProtKB-UniRule"/>
</dbReference>
<dbReference type="PANTHER" id="PTHR30622">
    <property type="entry name" value="UNDECAPRENYL-DIPHOSPHATASE"/>
    <property type="match status" value="1"/>
</dbReference>
<dbReference type="GO" id="GO:0050380">
    <property type="term" value="F:undecaprenyl-diphosphatase activity"/>
    <property type="evidence" value="ECO:0007669"/>
    <property type="project" value="UniProtKB-UniRule"/>
</dbReference>
<dbReference type="Proteomes" id="UP000290218">
    <property type="component" value="Unassembled WGS sequence"/>
</dbReference>
<evidence type="ECO:0000256" key="14">
    <source>
        <dbReference type="HAMAP-Rule" id="MF_01006"/>
    </source>
</evidence>
<sequence>MQNPGPPQSIKLDSTRALRGHGRVISALRTLCATLLLTATLGAAEPAGPQAAPAPAAELSVGDAIVLGVVEGVTEFLPISSTGHLIIANRVLGLESEAQLKDKDGQPLWHKRPTEANPDGEPLTLKLAADTYAVVIQVGAIAAVLFLYAQQLFLMVGGLFGRSSAGLRLLRNVALAFLPVVVFGLLLHDLIDQYLFSVWAVIVALVAGAILMLWAERWREARIGVGRAKGDAADLPPRNALLIGLGQCLALWPGTSRSMVTIVGGYLAGLSPAKAAEFSFLVGLPTLGGAALYKGVKSGPAMIEVFGWSNVLLGAGVASISALIAVKFLVHIISRYGLAFFAYYRLALALILTIVYLL</sequence>
<accession>A0A4Q1CCR1</accession>
<keyword evidence="14" id="KW-0133">Cell shape</keyword>
<keyword evidence="7 14" id="KW-0378">Hydrolase</keyword>
<evidence type="ECO:0000256" key="7">
    <source>
        <dbReference type="ARBA" id="ARBA00022801"/>
    </source>
</evidence>
<keyword evidence="10 14" id="KW-0046">Antibiotic resistance</keyword>
<comment type="subcellular location">
    <subcellularLocation>
        <location evidence="1 14">Cell membrane</location>
        <topology evidence="1 14">Multi-pass membrane protein</topology>
    </subcellularLocation>
</comment>
<feature type="transmembrane region" description="Helical" evidence="14">
    <location>
        <begin position="336"/>
        <end position="357"/>
    </location>
</feature>
<evidence type="ECO:0000313" key="16">
    <source>
        <dbReference type="Proteomes" id="UP000290218"/>
    </source>
</evidence>
<dbReference type="HAMAP" id="MF_01006">
    <property type="entry name" value="Undec_diphosphatase"/>
    <property type="match status" value="1"/>
</dbReference>
<evidence type="ECO:0000256" key="11">
    <source>
        <dbReference type="ARBA" id="ARBA00032707"/>
    </source>
</evidence>
<evidence type="ECO:0000256" key="13">
    <source>
        <dbReference type="ARBA" id="ARBA00047594"/>
    </source>
</evidence>
<evidence type="ECO:0000256" key="3">
    <source>
        <dbReference type="ARBA" id="ARBA00012374"/>
    </source>
</evidence>
<keyword evidence="6 14" id="KW-0812">Transmembrane</keyword>
<comment type="catalytic activity">
    <reaction evidence="13 14">
        <text>di-trans,octa-cis-undecaprenyl diphosphate + H2O = di-trans,octa-cis-undecaprenyl phosphate + phosphate + H(+)</text>
        <dbReference type="Rhea" id="RHEA:28094"/>
        <dbReference type="ChEBI" id="CHEBI:15377"/>
        <dbReference type="ChEBI" id="CHEBI:15378"/>
        <dbReference type="ChEBI" id="CHEBI:43474"/>
        <dbReference type="ChEBI" id="CHEBI:58405"/>
        <dbReference type="ChEBI" id="CHEBI:60392"/>
        <dbReference type="EC" id="3.6.1.27"/>
    </reaction>
</comment>
<keyword evidence="5 14" id="KW-1003">Cell membrane</keyword>
<evidence type="ECO:0000256" key="5">
    <source>
        <dbReference type="ARBA" id="ARBA00022475"/>
    </source>
</evidence>
<evidence type="ECO:0000256" key="2">
    <source>
        <dbReference type="ARBA" id="ARBA00010621"/>
    </source>
</evidence>
<reference evidence="15 16" key="1">
    <citation type="submission" date="2019-01" db="EMBL/GenBank/DDBJ databases">
        <title>Lacunisphaera sp. strain TWA-58.</title>
        <authorList>
            <person name="Chen W.-M."/>
        </authorList>
    </citation>
    <scope>NUCLEOTIDE SEQUENCE [LARGE SCALE GENOMIC DNA]</scope>
    <source>
        <strain evidence="15 16">TWA-58</strain>
    </source>
</reference>
<keyword evidence="8 14" id="KW-1133">Transmembrane helix</keyword>
<name>A0A4Q1CCR1_9BACT</name>
<dbReference type="EMBL" id="SDHX01000001">
    <property type="protein sequence ID" value="RXK56756.1"/>
    <property type="molecule type" value="Genomic_DNA"/>
</dbReference>
<evidence type="ECO:0000256" key="8">
    <source>
        <dbReference type="ARBA" id="ARBA00022989"/>
    </source>
</evidence>
<feature type="transmembrane region" description="Helical" evidence="14">
    <location>
        <begin position="305"/>
        <end position="330"/>
    </location>
</feature>
<organism evidence="15 16">
    <name type="scientific">Oleiharenicola lentus</name>
    <dbReference type="NCBI Taxonomy" id="2508720"/>
    <lineage>
        <taxon>Bacteria</taxon>
        <taxon>Pseudomonadati</taxon>
        <taxon>Verrucomicrobiota</taxon>
        <taxon>Opitutia</taxon>
        <taxon>Opitutales</taxon>
        <taxon>Opitutaceae</taxon>
        <taxon>Oleiharenicola</taxon>
    </lineage>
</organism>
<comment type="similarity">
    <text evidence="2 14">Belongs to the UppP family.</text>
</comment>
<proteinExistence type="inferred from homology"/>
<dbReference type="GO" id="GO:0009252">
    <property type="term" value="P:peptidoglycan biosynthetic process"/>
    <property type="evidence" value="ECO:0007669"/>
    <property type="project" value="UniProtKB-KW"/>
</dbReference>
<dbReference type="AlphaFoldDB" id="A0A4Q1CCR1"/>
<evidence type="ECO:0000256" key="10">
    <source>
        <dbReference type="ARBA" id="ARBA00023251"/>
    </source>
</evidence>
<evidence type="ECO:0000256" key="12">
    <source>
        <dbReference type="ARBA" id="ARBA00032932"/>
    </source>
</evidence>
<dbReference type="OrthoDB" id="9808289at2"/>
<comment type="caution">
    <text evidence="15">The sequence shown here is derived from an EMBL/GenBank/DDBJ whole genome shotgun (WGS) entry which is preliminary data.</text>
</comment>
<evidence type="ECO:0000256" key="1">
    <source>
        <dbReference type="ARBA" id="ARBA00004651"/>
    </source>
</evidence>
<keyword evidence="14" id="KW-0573">Peptidoglycan synthesis</keyword>
<dbReference type="PANTHER" id="PTHR30622:SF3">
    <property type="entry name" value="UNDECAPRENYL-DIPHOSPHATASE"/>
    <property type="match status" value="1"/>
</dbReference>
<keyword evidence="16" id="KW-1185">Reference proteome</keyword>
<dbReference type="GO" id="GO:0071555">
    <property type="term" value="P:cell wall organization"/>
    <property type="evidence" value="ECO:0007669"/>
    <property type="project" value="UniProtKB-KW"/>
</dbReference>